<organism evidence="2 3">
    <name type="scientific">Fusarium kuroshium</name>
    <dbReference type="NCBI Taxonomy" id="2010991"/>
    <lineage>
        <taxon>Eukaryota</taxon>
        <taxon>Fungi</taxon>
        <taxon>Dikarya</taxon>
        <taxon>Ascomycota</taxon>
        <taxon>Pezizomycotina</taxon>
        <taxon>Sordariomycetes</taxon>
        <taxon>Hypocreomycetidae</taxon>
        <taxon>Hypocreales</taxon>
        <taxon>Nectriaceae</taxon>
        <taxon>Fusarium</taxon>
        <taxon>Fusarium solani species complex</taxon>
    </lineage>
</organism>
<sequence>MAPAWLEKHIVRNDPTPDPRRSKEQPAIEVHYTSLMGHRRILGLQGDTIPRWEVKRRAILGAWGDKCYVTSPAEGDREVAMIDFHAFPPKNEIEFPQRDHEIIIKASDQAYESSGGLGRLHWKSTGMIAYGRASWELRSESEMVLSVTIDDHQVNGVIGIWKDGLDAETIEELVVVGISQLEDYKKMLRGAKRSGVQAAISASWLVGHYT</sequence>
<dbReference type="EMBL" id="NKUJ01000003">
    <property type="protein sequence ID" value="RMJ19901.1"/>
    <property type="molecule type" value="Genomic_DNA"/>
</dbReference>
<name>A0A3M2SQR3_9HYPO</name>
<reference evidence="2 3" key="1">
    <citation type="submission" date="2017-06" db="EMBL/GenBank/DDBJ databases">
        <title>Comparative genomic analysis of Ambrosia Fusariam Clade fungi.</title>
        <authorList>
            <person name="Stajich J.E."/>
            <person name="Carrillo J."/>
            <person name="Kijimoto T."/>
            <person name="Eskalen A."/>
            <person name="O'Donnell K."/>
            <person name="Kasson M."/>
        </authorList>
    </citation>
    <scope>NUCLEOTIDE SEQUENCE [LARGE SCALE GENOMIC DNA]</scope>
    <source>
        <strain evidence="2">UCR3666</strain>
    </source>
</reference>
<gene>
    <name evidence="2" type="ORF">CDV36_000426</name>
</gene>
<keyword evidence="3" id="KW-1185">Reference proteome</keyword>
<evidence type="ECO:0000313" key="3">
    <source>
        <dbReference type="Proteomes" id="UP000277212"/>
    </source>
</evidence>
<evidence type="ECO:0000313" key="2">
    <source>
        <dbReference type="EMBL" id="RMJ19901.1"/>
    </source>
</evidence>
<feature type="region of interest" description="Disordered" evidence="1">
    <location>
        <begin position="1"/>
        <end position="24"/>
    </location>
</feature>
<comment type="caution">
    <text evidence="2">The sequence shown here is derived from an EMBL/GenBank/DDBJ whole genome shotgun (WGS) entry which is preliminary data.</text>
</comment>
<dbReference type="OrthoDB" id="5117488at2759"/>
<accession>A0A3M2SQR3</accession>
<evidence type="ECO:0000256" key="1">
    <source>
        <dbReference type="SAM" id="MobiDB-lite"/>
    </source>
</evidence>
<dbReference type="AlphaFoldDB" id="A0A3M2SQR3"/>
<proteinExistence type="predicted"/>
<protein>
    <submittedName>
        <fullName evidence="2">Uncharacterized protein</fullName>
    </submittedName>
</protein>
<dbReference type="Proteomes" id="UP000277212">
    <property type="component" value="Unassembled WGS sequence"/>
</dbReference>